<evidence type="ECO:0000256" key="1">
    <source>
        <dbReference type="ARBA" id="ARBA00001182"/>
    </source>
</evidence>
<dbReference type="InterPro" id="IPR036249">
    <property type="entry name" value="Thioredoxin-like_sf"/>
</dbReference>
<name>A0A0C2YRY2_9AGAM</name>
<evidence type="ECO:0000256" key="9">
    <source>
        <dbReference type="ARBA" id="ARBA00023235"/>
    </source>
</evidence>
<comment type="catalytic activity">
    <reaction evidence="1">
        <text>Catalyzes the rearrangement of -S-S- bonds in proteins.</text>
        <dbReference type="EC" id="5.3.4.1"/>
    </reaction>
</comment>
<evidence type="ECO:0000256" key="8">
    <source>
        <dbReference type="ARBA" id="ARBA00023157"/>
    </source>
</evidence>
<keyword evidence="9" id="KW-0413">Isomerase</keyword>
<dbReference type="SUPFAM" id="SSF52833">
    <property type="entry name" value="Thioredoxin-like"/>
    <property type="match status" value="1"/>
</dbReference>
<evidence type="ECO:0000256" key="10">
    <source>
        <dbReference type="ARBA" id="ARBA00023284"/>
    </source>
</evidence>
<organism evidence="13 14">
    <name type="scientific">Scleroderma citrinum Foug A</name>
    <dbReference type="NCBI Taxonomy" id="1036808"/>
    <lineage>
        <taxon>Eukaryota</taxon>
        <taxon>Fungi</taxon>
        <taxon>Dikarya</taxon>
        <taxon>Basidiomycota</taxon>
        <taxon>Agaricomycotina</taxon>
        <taxon>Agaricomycetes</taxon>
        <taxon>Agaricomycetidae</taxon>
        <taxon>Boletales</taxon>
        <taxon>Sclerodermatineae</taxon>
        <taxon>Sclerodermataceae</taxon>
        <taxon>Scleroderma</taxon>
    </lineage>
</organism>
<dbReference type="Proteomes" id="UP000053989">
    <property type="component" value="Unassembled WGS sequence"/>
</dbReference>
<dbReference type="InterPro" id="IPR013766">
    <property type="entry name" value="Thioredoxin_domain"/>
</dbReference>
<dbReference type="GO" id="GO:0015035">
    <property type="term" value="F:protein-disulfide reductase activity"/>
    <property type="evidence" value="ECO:0007669"/>
    <property type="project" value="TreeGrafter"/>
</dbReference>
<evidence type="ECO:0000256" key="4">
    <source>
        <dbReference type="ARBA" id="ARBA00012723"/>
    </source>
</evidence>
<dbReference type="InParanoid" id="A0A0C2YRY2"/>
<feature type="signal peptide" evidence="11">
    <location>
        <begin position="1"/>
        <end position="21"/>
    </location>
</feature>
<protein>
    <recommendedName>
        <fullName evidence="4">protein disulfide-isomerase</fullName>
        <ecNumber evidence="4">5.3.4.1</ecNumber>
    </recommendedName>
</protein>
<evidence type="ECO:0000256" key="5">
    <source>
        <dbReference type="ARBA" id="ARBA00022729"/>
    </source>
</evidence>
<dbReference type="EMBL" id="KN822210">
    <property type="protein sequence ID" value="KIM52478.1"/>
    <property type="molecule type" value="Genomic_DNA"/>
</dbReference>
<evidence type="ECO:0000256" key="11">
    <source>
        <dbReference type="SAM" id="SignalP"/>
    </source>
</evidence>
<dbReference type="GO" id="GO:0003756">
    <property type="term" value="F:protein disulfide isomerase activity"/>
    <property type="evidence" value="ECO:0007669"/>
    <property type="project" value="UniProtKB-EC"/>
</dbReference>
<comment type="subcellular location">
    <subcellularLocation>
        <location evidence="2">Endoplasmic reticulum lumen</location>
    </subcellularLocation>
</comment>
<evidence type="ECO:0000256" key="7">
    <source>
        <dbReference type="ARBA" id="ARBA00022824"/>
    </source>
</evidence>
<dbReference type="OrthoDB" id="3244638at2759"/>
<feature type="chain" id="PRO_5002174702" description="protein disulfide-isomerase" evidence="11">
    <location>
        <begin position="22"/>
        <end position="232"/>
    </location>
</feature>
<dbReference type="HOGENOM" id="CLU_1195481_0_0_1"/>
<dbReference type="STRING" id="1036808.A0A0C2YRY2"/>
<evidence type="ECO:0000313" key="13">
    <source>
        <dbReference type="EMBL" id="KIM52478.1"/>
    </source>
</evidence>
<evidence type="ECO:0000313" key="14">
    <source>
        <dbReference type="Proteomes" id="UP000053989"/>
    </source>
</evidence>
<reference evidence="14" key="2">
    <citation type="submission" date="2015-01" db="EMBL/GenBank/DDBJ databases">
        <title>Evolutionary Origins and Diversification of the Mycorrhizal Mutualists.</title>
        <authorList>
            <consortium name="DOE Joint Genome Institute"/>
            <consortium name="Mycorrhizal Genomics Consortium"/>
            <person name="Kohler A."/>
            <person name="Kuo A."/>
            <person name="Nagy L.G."/>
            <person name="Floudas D."/>
            <person name="Copeland A."/>
            <person name="Barry K.W."/>
            <person name="Cichocki N."/>
            <person name="Veneault-Fourrey C."/>
            <person name="LaButti K."/>
            <person name="Lindquist E.A."/>
            <person name="Lipzen A."/>
            <person name="Lundell T."/>
            <person name="Morin E."/>
            <person name="Murat C."/>
            <person name="Riley R."/>
            <person name="Ohm R."/>
            <person name="Sun H."/>
            <person name="Tunlid A."/>
            <person name="Henrissat B."/>
            <person name="Grigoriev I.V."/>
            <person name="Hibbett D.S."/>
            <person name="Martin F."/>
        </authorList>
    </citation>
    <scope>NUCLEOTIDE SEQUENCE [LARGE SCALE GENOMIC DNA]</scope>
    <source>
        <strain evidence="14">Foug A</strain>
    </source>
</reference>
<comment type="similarity">
    <text evidence="3">Belongs to the protein disulfide isomerase family.</text>
</comment>
<dbReference type="PANTHER" id="PTHR45815">
    <property type="entry name" value="PROTEIN DISULFIDE-ISOMERASE A6"/>
    <property type="match status" value="1"/>
</dbReference>
<keyword evidence="10" id="KW-0676">Redox-active center</keyword>
<keyword evidence="6" id="KW-0677">Repeat</keyword>
<keyword evidence="7" id="KW-0256">Endoplasmic reticulum</keyword>
<dbReference type="PRINTS" id="PR00421">
    <property type="entry name" value="THIOREDOXIN"/>
</dbReference>
<dbReference type="AlphaFoldDB" id="A0A0C2YRY2"/>
<dbReference type="Gene3D" id="3.40.30.10">
    <property type="entry name" value="Glutaredoxin"/>
    <property type="match status" value="1"/>
</dbReference>
<gene>
    <name evidence="13" type="ORF">SCLCIDRAFT_1163340</name>
</gene>
<dbReference type="InterPro" id="IPR005788">
    <property type="entry name" value="PDI_thioredoxin-like_dom"/>
</dbReference>
<dbReference type="FunFam" id="3.40.30.10:FF:000017">
    <property type="entry name" value="Protein disulfide-isomerase A4"/>
    <property type="match status" value="1"/>
</dbReference>
<evidence type="ECO:0000256" key="2">
    <source>
        <dbReference type="ARBA" id="ARBA00004319"/>
    </source>
</evidence>
<keyword evidence="8" id="KW-1015">Disulfide bond</keyword>
<dbReference type="PROSITE" id="PS51352">
    <property type="entry name" value="THIOREDOXIN_2"/>
    <property type="match status" value="1"/>
</dbReference>
<accession>A0A0C2YRY2</accession>
<dbReference type="CDD" id="cd02961">
    <property type="entry name" value="PDI_a_family"/>
    <property type="match status" value="1"/>
</dbReference>
<sequence>MHISSFVSAASAVALASLAAAEGDMEKKPSDVIDITQETFESTVNPEPLILVEFFAPWCGHCKALAPEHEEAAKTLKEKNIKVAKVDCVDQAELCQAQDVHGYPTLKIFQQGAATEYNGPHKADGIVKYMTKQALPAVTEVTAANLVEFQIAEKWSLLHTFPPLPRHPHPSSPLWPRKTMTTTSLVLPLTHRRSKALVSLLQPLFFTVPSMNPQPHSPTLYPPPRWRTSRTG</sequence>
<evidence type="ECO:0000256" key="6">
    <source>
        <dbReference type="ARBA" id="ARBA00022737"/>
    </source>
</evidence>
<dbReference type="EC" id="5.3.4.1" evidence="4"/>
<evidence type="ECO:0000259" key="12">
    <source>
        <dbReference type="PROSITE" id="PS51352"/>
    </source>
</evidence>
<feature type="domain" description="Thioredoxin" evidence="12">
    <location>
        <begin position="7"/>
        <end position="140"/>
    </location>
</feature>
<dbReference type="NCBIfam" id="TIGR01126">
    <property type="entry name" value="pdi_dom"/>
    <property type="match status" value="1"/>
</dbReference>
<reference evidence="13 14" key="1">
    <citation type="submission" date="2014-04" db="EMBL/GenBank/DDBJ databases">
        <authorList>
            <consortium name="DOE Joint Genome Institute"/>
            <person name="Kuo A."/>
            <person name="Kohler A."/>
            <person name="Nagy L.G."/>
            <person name="Floudas D."/>
            <person name="Copeland A."/>
            <person name="Barry K.W."/>
            <person name="Cichocki N."/>
            <person name="Veneault-Fourrey C."/>
            <person name="LaButti K."/>
            <person name="Lindquist E.A."/>
            <person name="Lipzen A."/>
            <person name="Lundell T."/>
            <person name="Morin E."/>
            <person name="Murat C."/>
            <person name="Sun H."/>
            <person name="Tunlid A."/>
            <person name="Henrissat B."/>
            <person name="Grigoriev I.V."/>
            <person name="Hibbett D.S."/>
            <person name="Martin F."/>
            <person name="Nordberg H.P."/>
            <person name="Cantor M.N."/>
            <person name="Hua S.X."/>
        </authorList>
    </citation>
    <scope>NUCLEOTIDE SEQUENCE [LARGE SCALE GENOMIC DNA]</scope>
    <source>
        <strain evidence="13 14">Foug A</strain>
    </source>
</reference>
<dbReference type="GO" id="GO:0034976">
    <property type="term" value="P:response to endoplasmic reticulum stress"/>
    <property type="evidence" value="ECO:0007669"/>
    <property type="project" value="TreeGrafter"/>
</dbReference>
<dbReference type="GO" id="GO:0005788">
    <property type="term" value="C:endoplasmic reticulum lumen"/>
    <property type="evidence" value="ECO:0007669"/>
    <property type="project" value="UniProtKB-SubCell"/>
</dbReference>
<dbReference type="Pfam" id="PF00085">
    <property type="entry name" value="Thioredoxin"/>
    <property type="match status" value="1"/>
</dbReference>
<keyword evidence="14" id="KW-1185">Reference proteome</keyword>
<dbReference type="PANTHER" id="PTHR45815:SF3">
    <property type="entry name" value="PROTEIN DISULFIDE-ISOMERASE A6"/>
    <property type="match status" value="1"/>
</dbReference>
<evidence type="ECO:0000256" key="3">
    <source>
        <dbReference type="ARBA" id="ARBA00006347"/>
    </source>
</evidence>
<keyword evidence="5 11" id="KW-0732">Signal</keyword>
<proteinExistence type="inferred from homology"/>